<protein>
    <submittedName>
        <fullName evidence="2">Peptidase S24</fullName>
    </submittedName>
</protein>
<gene>
    <name evidence="2" type="ORF">BBD32_06240</name>
</gene>
<evidence type="ECO:0000313" key="2">
    <source>
        <dbReference type="EMBL" id="AQX01083.1"/>
    </source>
</evidence>
<name>A0AAU8V9F0_9FLAO</name>
<reference evidence="2 3" key="1">
    <citation type="submission" date="2016-07" db="EMBL/GenBank/DDBJ databases">
        <title>Revisiting the taxonomy of the Elizabethkingia Genus using Whole-Genome Sequencing, Optical Mapping, and MALDI-TOF, along with proposal of three novel Elizabethkingia species: Elizabethkingia bruuniana sp. nov., Elizabethkingia ursingii sp. nov., and Elizabethkingia occulta sp. nov.</title>
        <authorList>
            <person name="Nicholson A.C."/>
        </authorList>
    </citation>
    <scope>NUCLEOTIDE SEQUENCE [LARGE SCALE GENOMIC DNA]</scope>
    <source>
        <strain evidence="2 3">F3201</strain>
    </source>
</reference>
<evidence type="ECO:0000256" key="1">
    <source>
        <dbReference type="SAM" id="Coils"/>
    </source>
</evidence>
<dbReference type="AlphaFoldDB" id="A0AAU8V9F0"/>
<organism evidence="2 3">
    <name type="scientific">Elizabethkingia anophelis</name>
    <dbReference type="NCBI Taxonomy" id="1117645"/>
    <lineage>
        <taxon>Bacteria</taxon>
        <taxon>Pseudomonadati</taxon>
        <taxon>Bacteroidota</taxon>
        <taxon>Flavobacteriia</taxon>
        <taxon>Flavobacteriales</taxon>
        <taxon>Weeksellaceae</taxon>
        <taxon>Elizabethkingia</taxon>
    </lineage>
</organism>
<accession>A0AAU8V9F0</accession>
<evidence type="ECO:0000313" key="3">
    <source>
        <dbReference type="Proteomes" id="UP000190848"/>
    </source>
</evidence>
<sequence length="132" mass="15507">MIVDRILHFIQFKGINKSNFYKEVGLSNGFLDKATKDIGSSKVEQMLKAYPEINPSWLLTGKGDMLKSDVPITSIKDSEKLYSHEKRDKAIEELEKRHRGDKELYEKLILSYKERISEMKKEIIFLREQLKK</sequence>
<dbReference type="RefSeq" id="WP_078395778.1">
    <property type="nucleotide sequence ID" value="NZ_CP016374.1"/>
</dbReference>
<dbReference type="Proteomes" id="UP000190848">
    <property type="component" value="Chromosome"/>
</dbReference>
<keyword evidence="1" id="KW-0175">Coiled coil</keyword>
<dbReference type="EMBL" id="CP016374">
    <property type="protein sequence ID" value="AQX01083.1"/>
    <property type="molecule type" value="Genomic_DNA"/>
</dbReference>
<feature type="coiled-coil region" evidence="1">
    <location>
        <begin position="102"/>
        <end position="129"/>
    </location>
</feature>
<proteinExistence type="predicted"/>